<organism evidence="2 3">
    <name type="scientific">Streblomastix strix</name>
    <dbReference type="NCBI Taxonomy" id="222440"/>
    <lineage>
        <taxon>Eukaryota</taxon>
        <taxon>Metamonada</taxon>
        <taxon>Preaxostyla</taxon>
        <taxon>Oxymonadida</taxon>
        <taxon>Streblomastigidae</taxon>
        <taxon>Streblomastix</taxon>
    </lineage>
</organism>
<name>A0A5J4WS87_9EUKA</name>
<evidence type="ECO:0000313" key="2">
    <source>
        <dbReference type="EMBL" id="KAA6396959.1"/>
    </source>
</evidence>
<dbReference type="AlphaFoldDB" id="A0A5J4WS87"/>
<gene>
    <name evidence="2" type="ORF">EZS28_007514</name>
</gene>
<evidence type="ECO:0000313" key="3">
    <source>
        <dbReference type="Proteomes" id="UP000324800"/>
    </source>
</evidence>
<protein>
    <submittedName>
        <fullName evidence="2">Uncharacterized protein</fullName>
    </submittedName>
</protein>
<keyword evidence="1" id="KW-0812">Transmembrane</keyword>
<evidence type="ECO:0000256" key="1">
    <source>
        <dbReference type="SAM" id="Phobius"/>
    </source>
</evidence>
<keyword evidence="1" id="KW-1133">Transmembrane helix</keyword>
<proteinExistence type="predicted"/>
<sequence length="273" mass="30263">MNMSEKRCDIVAELYEEDVYGLLGYTIKAITGIDIAPSLTFLVANQPSRINVIYKGNPQHVEYYPIASCFMHDELEENIYTDYVLKHSGVVGTGCVPNNDVPQDKRNCVSGSTEFFRPIFKGYTAAFFKGDVNAVKDAVVRFGAVNLDDFGVIIGWENNYWVIATPVRAHDDDPRFNYVLKDYIIKMSEKNFEGEVLINAGIIKVDCAKDPYSQACSSECAIPSDKSIQECPCVIGDLRGECLFAPVGSCGAIRVAFRVVAAVLVIPLMVLLW</sequence>
<dbReference type="EMBL" id="SNRW01001298">
    <property type="protein sequence ID" value="KAA6396959.1"/>
    <property type="molecule type" value="Genomic_DNA"/>
</dbReference>
<feature type="transmembrane region" description="Helical" evidence="1">
    <location>
        <begin position="255"/>
        <end position="272"/>
    </location>
</feature>
<reference evidence="2 3" key="1">
    <citation type="submission" date="2019-03" db="EMBL/GenBank/DDBJ databases">
        <title>Single cell metagenomics reveals metabolic interactions within the superorganism composed of flagellate Streblomastix strix and complex community of Bacteroidetes bacteria on its surface.</title>
        <authorList>
            <person name="Treitli S.C."/>
            <person name="Kolisko M."/>
            <person name="Husnik F."/>
            <person name="Keeling P."/>
            <person name="Hampl V."/>
        </authorList>
    </citation>
    <scope>NUCLEOTIDE SEQUENCE [LARGE SCALE GENOMIC DNA]</scope>
    <source>
        <strain evidence="2">ST1C</strain>
    </source>
</reference>
<dbReference type="Proteomes" id="UP000324800">
    <property type="component" value="Unassembled WGS sequence"/>
</dbReference>
<accession>A0A5J4WS87</accession>
<keyword evidence="1" id="KW-0472">Membrane</keyword>
<comment type="caution">
    <text evidence="2">The sequence shown here is derived from an EMBL/GenBank/DDBJ whole genome shotgun (WGS) entry which is preliminary data.</text>
</comment>